<evidence type="ECO:0000313" key="3">
    <source>
        <dbReference type="Proteomes" id="UP001164746"/>
    </source>
</evidence>
<keyword evidence="1" id="KW-0812">Transmembrane</keyword>
<organism evidence="2 3">
    <name type="scientific">Mya arenaria</name>
    <name type="common">Soft-shell clam</name>
    <dbReference type="NCBI Taxonomy" id="6604"/>
    <lineage>
        <taxon>Eukaryota</taxon>
        <taxon>Metazoa</taxon>
        <taxon>Spiralia</taxon>
        <taxon>Lophotrochozoa</taxon>
        <taxon>Mollusca</taxon>
        <taxon>Bivalvia</taxon>
        <taxon>Autobranchia</taxon>
        <taxon>Heteroconchia</taxon>
        <taxon>Euheterodonta</taxon>
        <taxon>Imparidentia</taxon>
        <taxon>Neoheterodontei</taxon>
        <taxon>Myida</taxon>
        <taxon>Myoidea</taxon>
        <taxon>Myidae</taxon>
        <taxon>Mya</taxon>
    </lineage>
</organism>
<keyword evidence="1" id="KW-0472">Membrane</keyword>
<evidence type="ECO:0000256" key="1">
    <source>
        <dbReference type="SAM" id="Phobius"/>
    </source>
</evidence>
<dbReference type="Proteomes" id="UP001164746">
    <property type="component" value="Chromosome 4"/>
</dbReference>
<feature type="transmembrane region" description="Helical" evidence="1">
    <location>
        <begin position="46"/>
        <end position="68"/>
    </location>
</feature>
<accession>A0ABY7DVD1</accession>
<dbReference type="EMBL" id="CP111015">
    <property type="protein sequence ID" value="WAR01642.1"/>
    <property type="molecule type" value="Genomic_DNA"/>
</dbReference>
<protein>
    <submittedName>
        <fullName evidence="2">Uncharacterized protein</fullName>
    </submittedName>
</protein>
<name>A0ABY7DVD1_MYAAR</name>
<proteinExistence type="predicted"/>
<keyword evidence="1" id="KW-1133">Transmembrane helix</keyword>
<sequence>MIGMYRSRIAYDQNSDGSVNILFIRSKGKKLKRWISFQNQTNFTKFCIYTCALIVTGLLCLMLGNGFIRTLVNSFEIMDINESGSEHRGEISQWPNMPNLGLKDDDVLKAAADNTQKETVSIIYTEKPNAFREARHENTYGHSENGIPKGFKEQLKEKRNEYDNKGLPAFFLEEQKEATTEYLDPMGTCAPTTFRPQEWWHKLFAIKKRN</sequence>
<keyword evidence="3" id="KW-1185">Reference proteome</keyword>
<evidence type="ECO:0000313" key="2">
    <source>
        <dbReference type="EMBL" id="WAR01642.1"/>
    </source>
</evidence>
<reference evidence="2" key="1">
    <citation type="submission" date="2022-11" db="EMBL/GenBank/DDBJ databases">
        <title>Centuries of genome instability and evolution in soft-shell clam transmissible cancer (bioRxiv).</title>
        <authorList>
            <person name="Hart S.F.M."/>
            <person name="Yonemitsu M.A."/>
            <person name="Giersch R.M."/>
            <person name="Beal B.F."/>
            <person name="Arriagada G."/>
            <person name="Davis B.W."/>
            <person name="Ostrander E.A."/>
            <person name="Goff S.P."/>
            <person name="Metzger M.J."/>
        </authorList>
    </citation>
    <scope>NUCLEOTIDE SEQUENCE</scope>
    <source>
        <strain evidence="2">MELC-2E11</strain>
        <tissue evidence="2">Siphon/mantle</tissue>
    </source>
</reference>
<gene>
    <name evidence="2" type="ORF">MAR_008200</name>
</gene>